<evidence type="ECO:0000313" key="3">
    <source>
        <dbReference type="Proteomes" id="UP000184212"/>
    </source>
</evidence>
<dbReference type="RefSeq" id="WP_073129729.1">
    <property type="nucleotide sequence ID" value="NZ_FQWQ01000001.1"/>
</dbReference>
<dbReference type="PROSITE" id="PS51257">
    <property type="entry name" value="PROKAR_LIPOPROTEIN"/>
    <property type="match status" value="1"/>
</dbReference>
<evidence type="ECO:0000256" key="1">
    <source>
        <dbReference type="SAM" id="SignalP"/>
    </source>
</evidence>
<reference evidence="2 3" key="1">
    <citation type="submission" date="2016-11" db="EMBL/GenBank/DDBJ databases">
        <authorList>
            <person name="Jaros S."/>
            <person name="Januszkiewicz K."/>
            <person name="Wedrychowicz H."/>
        </authorList>
    </citation>
    <scope>NUCLEOTIDE SEQUENCE [LARGE SCALE GENOMIC DNA]</scope>
    <source>
        <strain evidence="2 3">DSM 24574</strain>
    </source>
</reference>
<dbReference type="STRING" id="947013.SAMN04488109_0034"/>
<proteinExistence type="predicted"/>
<dbReference type="Proteomes" id="UP000184212">
    <property type="component" value="Unassembled WGS sequence"/>
</dbReference>
<name>A0A1M5JFX1_9BACT</name>
<accession>A0A1M5JFX1</accession>
<dbReference type="AlphaFoldDB" id="A0A1M5JFX1"/>
<evidence type="ECO:0000313" key="2">
    <source>
        <dbReference type="EMBL" id="SHG39474.1"/>
    </source>
</evidence>
<protein>
    <submittedName>
        <fullName evidence="2">Uncharacterized protein</fullName>
    </submittedName>
</protein>
<keyword evidence="1" id="KW-0732">Signal</keyword>
<organism evidence="2 3">
    <name type="scientific">Chryseolinea serpens</name>
    <dbReference type="NCBI Taxonomy" id="947013"/>
    <lineage>
        <taxon>Bacteria</taxon>
        <taxon>Pseudomonadati</taxon>
        <taxon>Bacteroidota</taxon>
        <taxon>Cytophagia</taxon>
        <taxon>Cytophagales</taxon>
        <taxon>Fulvivirgaceae</taxon>
        <taxon>Chryseolinea</taxon>
    </lineage>
</organism>
<sequence>MKKMLILSAGLLAACFVNAQNTFPATGKVGIGTSNPTTNLSIEALEDQTVLGANTQSAIRICNYFVTSFGRRSELQFALSYLPDETLAVIAAEYSAFIGGDLIFGNRATNSAQIQERMRIKWNGNVGIGTNTPAAKLDIFGNNATTTNLILSADYSDRYRWRMKTVDRGSTIDMDFTASDYNDAEQTILTLTHPGSTRPEFKLINNTIVANDGNVGIGTANTSAAKLTVAGDINSREVRVNITAGSDFVFENSYDLKSLIDVEQFIKANKHLPEIASAEEMKTNGLQLGEMNIKLLQKVEELTLYMIEFRKEMDLMKAENEALKSQINNLKK</sequence>
<gene>
    <name evidence="2" type="ORF">SAMN04488109_0034</name>
</gene>
<keyword evidence="3" id="KW-1185">Reference proteome</keyword>
<dbReference type="OrthoDB" id="9808753at2"/>
<feature type="chain" id="PRO_5012025108" evidence="1">
    <location>
        <begin position="20"/>
        <end position="332"/>
    </location>
</feature>
<dbReference type="EMBL" id="FQWQ01000001">
    <property type="protein sequence ID" value="SHG39474.1"/>
    <property type="molecule type" value="Genomic_DNA"/>
</dbReference>
<feature type="signal peptide" evidence="1">
    <location>
        <begin position="1"/>
        <end position="19"/>
    </location>
</feature>